<protein>
    <submittedName>
        <fullName evidence="2">Uncharacterized protein</fullName>
    </submittedName>
</protein>
<sequence>MDDSYSMCSQLMSCLFTSKSLSSDSSASNLLRPSLGGRRHMSFPMGFDSNFDSSYRVDLTPPSMGKHIFGLGLPNTRMEQEGKCSNYGRKLEMNIPQHSSMGPLTPWNYLSSGSEGADTSTSGSLCANRRLLSFFTSSKMPNDFSVLDLDPCSQSLDRYSLHDAASSNKVRARQKIRTRQIQYKTDELQRARPRPRCYHKAFRRTEHLRRHKQTLHGEGLNRFSYNLYSHRKLHTRPTSNSRGVKFIPAAVPIIEQEERGRNPRAPSKARAAEKRGVEF</sequence>
<reference evidence="2" key="1">
    <citation type="journal article" date="2021" name="Nat. Commun.">
        <title>Genetic determinants of endophytism in the Arabidopsis root mycobiome.</title>
        <authorList>
            <person name="Mesny F."/>
            <person name="Miyauchi S."/>
            <person name="Thiergart T."/>
            <person name="Pickel B."/>
            <person name="Atanasova L."/>
            <person name="Karlsson M."/>
            <person name="Huettel B."/>
            <person name="Barry K.W."/>
            <person name="Haridas S."/>
            <person name="Chen C."/>
            <person name="Bauer D."/>
            <person name="Andreopoulos W."/>
            <person name="Pangilinan J."/>
            <person name="LaButti K."/>
            <person name="Riley R."/>
            <person name="Lipzen A."/>
            <person name="Clum A."/>
            <person name="Drula E."/>
            <person name="Henrissat B."/>
            <person name="Kohler A."/>
            <person name="Grigoriev I.V."/>
            <person name="Martin F.M."/>
            <person name="Hacquard S."/>
        </authorList>
    </citation>
    <scope>NUCLEOTIDE SEQUENCE</scope>
    <source>
        <strain evidence="2">MPI-CAGE-AT-0147</strain>
    </source>
</reference>
<comment type="caution">
    <text evidence="2">The sequence shown here is derived from an EMBL/GenBank/DDBJ whole genome shotgun (WGS) entry which is preliminary data.</text>
</comment>
<name>A0A9P9FVJ3_9HYPO</name>
<feature type="region of interest" description="Disordered" evidence="1">
    <location>
        <begin position="256"/>
        <end position="279"/>
    </location>
</feature>
<gene>
    <name evidence="2" type="ORF">EDB81DRAFT_897122</name>
</gene>
<evidence type="ECO:0000313" key="2">
    <source>
        <dbReference type="EMBL" id="KAH7176091.1"/>
    </source>
</evidence>
<accession>A0A9P9FVJ3</accession>
<dbReference type="AlphaFoldDB" id="A0A9P9FVJ3"/>
<evidence type="ECO:0000256" key="1">
    <source>
        <dbReference type="SAM" id="MobiDB-lite"/>
    </source>
</evidence>
<dbReference type="EMBL" id="JAGMUV010000001">
    <property type="protein sequence ID" value="KAH7176091.1"/>
    <property type="molecule type" value="Genomic_DNA"/>
</dbReference>
<organism evidence="2 3">
    <name type="scientific">Dactylonectria macrodidyma</name>
    <dbReference type="NCBI Taxonomy" id="307937"/>
    <lineage>
        <taxon>Eukaryota</taxon>
        <taxon>Fungi</taxon>
        <taxon>Dikarya</taxon>
        <taxon>Ascomycota</taxon>
        <taxon>Pezizomycotina</taxon>
        <taxon>Sordariomycetes</taxon>
        <taxon>Hypocreomycetidae</taxon>
        <taxon>Hypocreales</taxon>
        <taxon>Nectriaceae</taxon>
        <taxon>Dactylonectria</taxon>
    </lineage>
</organism>
<proteinExistence type="predicted"/>
<keyword evidence="3" id="KW-1185">Reference proteome</keyword>
<dbReference type="Proteomes" id="UP000738349">
    <property type="component" value="Unassembled WGS sequence"/>
</dbReference>
<dbReference type="OrthoDB" id="10018191at2759"/>
<evidence type="ECO:0000313" key="3">
    <source>
        <dbReference type="Proteomes" id="UP000738349"/>
    </source>
</evidence>
<feature type="compositionally biased region" description="Basic and acidic residues" evidence="1">
    <location>
        <begin position="270"/>
        <end position="279"/>
    </location>
</feature>